<name>A0A0A8Z4N7_ARUDO</name>
<dbReference type="EMBL" id="GBRH01265272">
    <property type="protein sequence ID" value="JAD32623.1"/>
    <property type="molecule type" value="Transcribed_RNA"/>
</dbReference>
<reference evidence="2" key="2">
    <citation type="journal article" date="2015" name="Data Brief">
        <title>Shoot transcriptome of the giant reed, Arundo donax.</title>
        <authorList>
            <person name="Barrero R.A."/>
            <person name="Guerrero F.D."/>
            <person name="Moolhuijzen P."/>
            <person name="Goolsby J.A."/>
            <person name="Tidwell J."/>
            <person name="Bellgard S.E."/>
            <person name="Bellgard M.I."/>
        </authorList>
    </citation>
    <scope>NUCLEOTIDE SEQUENCE</scope>
    <source>
        <tissue evidence="2">Shoot tissue taken approximately 20 cm above the soil surface</tissue>
    </source>
</reference>
<evidence type="ECO:0000313" key="2">
    <source>
        <dbReference type="EMBL" id="JAD32623.1"/>
    </source>
</evidence>
<protein>
    <submittedName>
        <fullName evidence="2">Uncharacterized protein</fullName>
    </submittedName>
</protein>
<evidence type="ECO:0000256" key="1">
    <source>
        <dbReference type="SAM" id="MobiDB-lite"/>
    </source>
</evidence>
<sequence>MYTDHRSTKSSITSKHRAMHTPIKWHTVTTQPH</sequence>
<reference evidence="2" key="1">
    <citation type="submission" date="2014-09" db="EMBL/GenBank/DDBJ databases">
        <authorList>
            <person name="Magalhaes I.L.F."/>
            <person name="Oliveira U."/>
            <person name="Santos F.R."/>
            <person name="Vidigal T.H.D.A."/>
            <person name="Brescovit A.D."/>
            <person name="Santos A.J."/>
        </authorList>
    </citation>
    <scope>NUCLEOTIDE SEQUENCE</scope>
    <source>
        <tissue evidence="2">Shoot tissue taken approximately 20 cm above the soil surface</tissue>
    </source>
</reference>
<dbReference type="AlphaFoldDB" id="A0A0A8Z4N7"/>
<accession>A0A0A8Z4N7</accession>
<feature type="region of interest" description="Disordered" evidence="1">
    <location>
        <begin position="1"/>
        <end position="33"/>
    </location>
</feature>
<proteinExistence type="predicted"/>
<organism evidence="2">
    <name type="scientific">Arundo donax</name>
    <name type="common">Giant reed</name>
    <name type="synonym">Donax arundinaceus</name>
    <dbReference type="NCBI Taxonomy" id="35708"/>
    <lineage>
        <taxon>Eukaryota</taxon>
        <taxon>Viridiplantae</taxon>
        <taxon>Streptophyta</taxon>
        <taxon>Embryophyta</taxon>
        <taxon>Tracheophyta</taxon>
        <taxon>Spermatophyta</taxon>
        <taxon>Magnoliopsida</taxon>
        <taxon>Liliopsida</taxon>
        <taxon>Poales</taxon>
        <taxon>Poaceae</taxon>
        <taxon>PACMAD clade</taxon>
        <taxon>Arundinoideae</taxon>
        <taxon>Arundineae</taxon>
        <taxon>Arundo</taxon>
    </lineage>
</organism>